<dbReference type="Proteomes" id="UP000825051">
    <property type="component" value="Chromosome"/>
</dbReference>
<reference evidence="3" key="1">
    <citation type="submission" date="2021-08" db="EMBL/GenBank/DDBJ databases">
        <title>Genome of a novel bacterium of the phylum Verrucomicrobia, Oleiharenicola sp. KSB-15.</title>
        <authorList>
            <person name="Chung J.-H."/>
            <person name="Ahn J.-H."/>
            <person name="Yoon Y."/>
            <person name="Kim D.-Y."/>
            <person name="An S.-H."/>
            <person name="Park I."/>
            <person name="Yeon J."/>
        </authorList>
    </citation>
    <scope>NUCLEOTIDE SEQUENCE</scope>
    <source>
        <strain evidence="3">KSB-15</strain>
    </source>
</reference>
<feature type="domain" description="Antitoxin Xre-like helix-turn-helix" evidence="2">
    <location>
        <begin position="19"/>
        <end position="80"/>
    </location>
</feature>
<dbReference type="InterPro" id="IPR024467">
    <property type="entry name" value="Xre/MbcA/ParS-like_toxin-bd"/>
</dbReference>
<dbReference type="KEGG" id="ole:K0B96_01505"/>
<gene>
    <name evidence="3" type="ORF">K0B96_01505</name>
</gene>
<accession>A0A8F9TXG1</accession>
<feature type="domain" description="Antitoxin Xre/MbcA/ParS-like toxin-binding" evidence="1">
    <location>
        <begin position="85"/>
        <end position="134"/>
    </location>
</feature>
<keyword evidence="4" id="KW-1185">Reference proteome</keyword>
<evidence type="ECO:0000313" key="3">
    <source>
        <dbReference type="EMBL" id="QYM79322.1"/>
    </source>
</evidence>
<proteinExistence type="predicted"/>
<dbReference type="GO" id="GO:0003677">
    <property type="term" value="F:DNA binding"/>
    <property type="evidence" value="ECO:0007669"/>
    <property type="project" value="InterPro"/>
</dbReference>
<evidence type="ECO:0000259" key="2">
    <source>
        <dbReference type="Pfam" id="PF20432"/>
    </source>
</evidence>
<organism evidence="3 4">
    <name type="scientific">Horticoccus luteus</name>
    <dbReference type="NCBI Taxonomy" id="2862869"/>
    <lineage>
        <taxon>Bacteria</taxon>
        <taxon>Pseudomonadati</taxon>
        <taxon>Verrucomicrobiota</taxon>
        <taxon>Opitutia</taxon>
        <taxon>Opitutales</taxon>
        <taxon>Opitutaceae</taxon>
        <taxon>Horticoccus</taxon>
    </lineage>
</organism>
<dbReference type="Pfam" id="PF20432">
    <property type="entry name" value="Xre-like-HTH"/>
    <property type="match status" value="1"/>
</dbReference>
<dbReference type="NCBIfam" id="TIGR02293">
    <property type="entry name" value="TAS_TIGR02293"/>
    <property type="match status" value="1"/>
</dbReference>
<protein>
    <submittedName>
        <fullName evidence="3">DUF2384 domain-containing protein</fullName>
    </submittedName>
</protein>
<dbReference type="Pfam" id="PF09722">
    <property type="entry name" value="Xre_MbcA_ParS_C"/>
    <property type="match status" value="1"/>
</dbReference>
<dbReference type="InterPro" id="IPR046847">
    <property type="entry name" value="Xre-like_HTH"/>
</dbReference>
<dbReference type="InterPro" id="IPR011979">
    <property type="entry name" value="Antitox_Xre"/>
</dbReference>
<evidence type="ECO:0000313" key="4">
    <source>
        <dbReference type="Proteomes" id="UP000825051"/>
    </source>
</evidence>
<name>A0A8F9TXG1_9BACT</name>
<dbReference type="EMBL" id="CP080507">
    <property type="protein sequence ID" value="QYM79322.1"/>
    <property type="molecule type" value="Genomic_DNA"/>
</dbReference>
<evidence type="ECO:0000259" key="1">
    <source>
        <dbReference type="Pfam" id="PF09722"/>
    </source>
</evidence>
<dbReference type="AlphaFoldDB" id="A0A8F9TXG1"/>
<dbReference type="RefSeq" id="WP_220163032.1">
    <property type="nucleotide sequence ID" value="NZ_CP080507.1"/>
</dbReference>
<sequence>MKSHKVPVDYSHVHDNAAMAQKVEEGLPVLDVVKFGQEVGFTVDELARLIHIPPRTYARRVAARSRLKVPEGERAVRIMRVYDRARQLFATHDNTRQWLNSTLPALGGRTPLDFAQTEPGAREVEAVIERLEDGVVM</sequence>